<dbReference type="PROSITE" id="PS00463">
    <property type="entry name" value="ZN2_CY6_FUNGAL_1"/>
    <property type="match status" value="1"/>
</dbReference>
<keyword evidence="11" id="KW-1185">Reference proteome</keyword>
<dbReference type="Gene3D" id="4.10.240.10">
    <property type="entry name" value="Zn(2)-C6 fungal-type DNA-binding domain"/>
    <property type="match status" value="1"/>
</dbReference>
<proteinExistence type="predicted"/>
<evidence type="ECO:0000256" key="4">
    <source>
        <dbReference type="ARBA" id="ARBA00023015"/>
    </source>
</evidence>
<feature type="compositionally biased region" description="Low complexity" evidence="8">
    <location>
        <begin position="78"/>
        <end position="92"/>
    </location>
</feature>
<evidence type="ECO:0000256" key="6">
    <source>
        <dbReference type="ARBA" id="ARBA00023163"/>
    </source>
</evidence>
<keyword evidence="7" id="KW-0539">Nucleus</keyword>
<dbReference type="GO" id="GO:0043565">
    <property type="term" value="F:sequence-specific DNA binding"/>
    <property type="evidence" value="ECO:0007669"/>
    <property type="project" value="TreeGrafter"/>
</dbReference>
<evidence type="ECO:0000256" key="7">
    <source>
        <dbReference type="ARBA" id="ARBA00023242"/>
    </source>
</evidence>
<reference evidence="10" key="1">
    <citation type="submission" date="2020-01" db="EMBL/GenBank/DDBJ databases">
        <authorList>
            <consortium name="DOE Joint Genome Institute"/>
            <person name="Haridas S."/>
            <person name="Albert R."/>
            <person name="Binder M."/>
            <person name="Bloem J."/>
            <person name="Labutti K."/>
            <person name="Salamov A."/>
            <person name="Andreopoulos B."/>
            <person name="Baker S.E."/>
            <person name="Barry K."/>
            <person name="Bills G."/>
            <person name="Bluhm B.H."/>
            <person name="Cannon C."/>
            <person name="Castanera R."/>
            <person name="Culley D.E."/>
            <person name="Daum C."/>
            <person name="Ezra D."/>
            <person name="Gonzalez J.B."/>
            <person name="Henrissat B."/>
            <person name="Kuo A."/>
            <person name="Liang C."/>
            <person name="Lipzen A."/>
            <person name="Lutzoni F."/>
            <person name="Magnuson J."/>
            <person name="Mondo S."/>
            <person name="Nolan M."/>
            <person name="Ohm R."/>
            <person name="Pangilinan J."/>
            <person name="Park H.-J."/>
            <person name="Ramirez L."/>
            <person name="Alfaro M."/>
            <person name="Sun H."/>
            <person name="Tritt A."/>
            <person name="Yoshinaga Y."/>
            <person name="Zwiers L.-H."/>
            <person name="Turgeon B.G."/>
            <person name="Goodwin S.B."/>
            <person name="Spatafora J.W."/>
            <person name="Crous P.W."/>
            <person name="Grigoriev I.V."/>
        </authorList>
    </citation>
    <scope>NUCLEOTIDE SEQUENCE</scope>
    <source>
        <strain evidence="10">P77</strain>
    </source>
</reference>
<name>A0A6A5KGV3_9PLEO</name>
<keyword evidence="2" id="KW-0479">Metal-binding</keyword>
<evidence type="ECO:0000256" key="8">
    <source>
        <dbReference type="SAM" id="MobiDB-lite"/>
    </source>
</evidence>
<dbReference type="SMART" id="SM00066">
    <property type="entry name" value="GAL4"/>
    <property type="match status" value="1"/>
</dbReference>
<dbReference type="EMBL" id="ML975295">
    <property type="protein sequence ID" value="KAF1834937.1"/>
    <property type="molecule type" value="Genomic_DNA"/>
</dbReference>
<evidence type="ECO:0000256" key="2">
    <source>
        <dbReference type="ARBA" id="ARBA00022723"/>
    </source>
</evidence>
<dbReference type="SUPFAM" id="SSF57701">
    <property type="entry name" value="Zn2/Cys6 DNA-binding domain"/>
    <property type="match status" value="1"/>
</dbReference>
<feature type="region of interest" description="Disordered" evidence="8">
    <location>
        <begin position="76"/>
        <end position="98"/>
    </location>
</feature>
<dbReference type="InterPro" id="IPR001138">
    <property type="entry name" value="Zn2Cys6_DnaBD"/>
</dbReference>
<dbReference type="GO" id="GO:0045944">
    <property type="term" value="P:positive regulation of transcription by RNA polymerase II"/>
    <property type="evidence" value="ECO:0007669"/>
    <property type="project" value="TreeGrafter"/>
</dbReference>
<evidence type="ECO:0000256" key="1">
    <source>
        <dbReference type="ARBA" id="ARBA00004123"/>
    </source>
</evidence>
<accession>A0A6A5KGV3</accession>
<evidence type="ECO:0000259" key="9">
    <source>
        <dbReference type="PROSITE" id="PS50048"/>
    </source>
</evidence>
<dbReference type="Pfam" id="PF00172">
    <property type="entry name" value="Zn_clus"/>
    <property type="match status" value="1"/>
</dbReference>
<keyword evidence="6" id="KW-0804">Transcription</keyword>
<dbReference type="OrthoDB" id="2123952at2759"/>
<evidence type="ECO:0000256" key="3">
    <source>
        <dbReference type="ARBA" id="ARBA00022833"/>
    </source>
</evidence>
<dbReference type="PROSITE" id="PS50048">
    <property type="entry name" value="ZN2_CY6_FUNGAL_2"/>
    <property type="match status" value="1"/>
</dbReference>
<keyword evidence="4" id="KW-0805">Transcription regulation</keyword>
<evidence type="ECO:0000256" key="5">
    <source>
        <dbReference type="ARBA" id="ARBA00023125"/>
    </source>
</evidence>
<organism evidence="10 11">
    <name type="scientific">Decorospora gaudefroyi</name>
    <dbReference type="NCBI Taxonomy" id="184978"/>
    <lineage>
        <taxon>Eukaryota</taxon>
        <taxon>Fungi</taxon>
        <taxon>Dikarya</taxon>
        <taxon>Ascomycota</taxon>
        <taxon>Pezizomycotina</taxon>
        <taxon>Dothideomycetes</taxon>
        <taxon>Pleosporomycetidae</taxon>
        <taxon>Pleosporales</taxon>
        <taxon>Pleosporineae</taxon>
        <taxon>Pleosporaceae</taxon>
        <taxon>Decorospora</taxon>
    </lineage>
</organism>
<dbReference type="CDD" id="cd00067">
    <property type="entry name" value="GAL4"/>
    <property type="match status" value="1"/>
</dbReference>
<keyword evidence="3" id="KW-0862">Zinc</keyword>
<dbReference type="GO" id="GO:0005634">
    <property type="term" value="C:nucleus"/>
    <property type="evidence" value="ECO:0007669"/>
    <property type="project" value="UniProtKB-SubCell"/>
</dbReference>
<dbReference type="GO" id="GO:0000981">
    <property type="term" value="F:DNA-binding transcription factor activity, RNA polymerase II-specific"/>
    <property type="evidence" value="ECO:0007669"/>
    <property type="project" value="InterPro"/>
</dbReference>
<dbReference type="SMART" id="SM00906">
    <property type="entry name" value="Fungal_trans"/>
    <property type="match status" value="1"/>
</dbReference>
<feature type="domain" description="Zn(2)-C6 fungal-type" evidence="9">
    <location>
        <begin position="13"/>
        <end position="42"/>
    </location>
</feature>
<dbReference type="GO" id="GO:0008270">
    <property type="term" value="F:zinc ion binding"/>
    <property type="evidence" value="ECO:0007669"/>
    <property type="project" value="InterPro"/>
</dbReference>
<dbReference type="Pfam" id="PF04082">
    <property type="entry name" value="Fungal_trans"/>
    <property type="match status" value="1"/>
</dbReference>
<dbReference type="PANTHER" id="PTHR47782:SF1">
    <property type="entry name" value="PYRIMIDINE PATHWAY REGULATORY PROTEIN 1"/>
    <property type="match status" value="1"/>
</dbReference>
<dbReference type="GO" id="GO:0006351">
    <property type="term" value="P:DNA-templated transcription"/>
    <property type="evidence" value="ECO:0007669"/>
    <property type="project" value="InterPro"/>
</dbReference>
<evidence type="ECO:0000313" key="10">
    <source>
        <dbReference type="EMBL" id="KAF1834937.1"/>
    </source>
</evidence>
<dbReference type="InterPro" id="IPR036864">
    <property type="entry name" value="Zn2-C6_fun-type_DNA-bd_sf"/>
</dbReference>
<evidence type="ECO:0000313" key="11">
    <source>
        <dbReference type="Proteomes" id="UP000800040"/>
    </source>
</evidence>
<keyword evidence="5" id="KW-0238">DNA-binding</keyword>
<dbReference type="InterPro" id="IPR052202">
    <property type="entry name" value="Yeast_MetPath_Reg"/>
</dbReference>
<protein>
    <recommendedName>
        <fullName evidence="9">Zn(2)-C6 fungal-type domain-containing protein</fullName>
    </recommendedName>
</protein>
<sequence length="694" mass="78977">MQSRTRVRRRVLACARCRKRKLSCDGKVPSCTRCVDAGVQCVGFDSSTNREAPRSIADFLEAHIAQLNGLATPSTVKSPIQPSAAIPSPADSNVSEAGPGQWRGEKCAFADSLVNQVMDDITPSFLGVCKVRPLLQCVVRGTRLPSKKGPVLSNDLNENHPRSILNPQQAKGLFYDLMPDEVGANKLLQNYLDRVITQYPIYHRNDVTTAFNSIYHRKASAPDEGSFRNRYIVCIIMAISLSTSARNNVQKANDLAYQLVRHAMQWIPEVATNDIPGLQAILLLTQYIFLNPKMADLWLLTGLISQAVIDLGLHQELPNDIKVSAYQRDMRRRIFWCAWEMEVGVCCIFLRPTSLAIRRIDVAFPLEVDDTAITQSSMEPTGRISKFTQRIICRFRLIEADIISVLWHGDPISDEFTCMEHWMQHCIDAMSAWQREIYVAAKANQDRGLVPRWTEMCLYSDIAYPYILSLLHRSSRRIPTPSRPHMMVALINAVKVADGYFQQSEAEAGKIKYVFHPCHHVFNCALIFLQGLQRCKQEVAQLYSWQQVEQWMRVFSKCFLSISERWAAAKRCAEEYERLLLPVKKEYLDFLDHKAGFRPPPPTLLHHQNQNQNPSSTVQEDMDPALLYEYHQVPPPPLTQVDEAYQFWTIFNPTTSSSTDTKDPPLGAFSYNLPPRDWNAEFSLNDNMDMMADT</sequence>
<dbReference type="PANTHER" id="PTHR47782">
    <property type="entry name" value="ZN(II)2CYS6 TRANSCRIPTION FACTOR (EUROFUNG)-RELATED"/>
    <property type="match status" value="1"/>
</dbReference>
<dbReference type="AlphaFoldDB" id="A0A6A5KGV3"/>
<dbReference type="InterPro" id="IPR007219">
    <property type="entry name" value="XnlR_reg_dom"/>
</dbReference>
<gene>
    <name evidence="10" type="ORF">BDW02DRAFT_524474</name>
</gene>
<comment type="subcellular location">
    <subcellularLocation>
        <location evidence="1">Nucleus</location>
    </subcellularLocation>
</comment>
<dbReference type="CDD" id="cd12148">
    <property type="entry name" value="fungal_TF_MHR"/>
    <property type="match status" value="1"/>
</dbReference>
<dbReference type="Proteomes" id="UP000800040">
    <property type="component" value="Unassembled WGS sequence"/>
</dbReference>